<organism evidence="1 2">
    <name type="scientific">Sphingomonas faeni</name>
    <dbReference type="NCBI Taxonomy" id="185950"/>
    <lineage>
        <taxon>Bacteria</taxon>
        <taxon>Pseudomonadati</taxon>
        <taxon>Pseudomonadota</taxon>
        <taxon>Alphaproteobacteria</taxon>
        <taxon>Sphingomonadales</taxon>
        <taxon>Sphingomonadaceae</taxon>
        <taxon>Sphingomonas</taxon>
    </lineage>
</organism>
<comment type="caution">
    <text evidence="1">The sequence shown here is derived from an EMBL/GenBank/DDBJ whole genome shotgun (WGS) entry which is preliminary data.</text>
</comment>
<accession>A0A2T5U104</accession>
<proteinExistence type="predicted"/>
<name>A0A2T5U104_9SPHN</name>
<gene>
    <name evidence="1" type="ORF">C8J25_108279</name>
</gene>
<evidence type="ECO:0000313" key="1">
    <source>
        <dbReference type="EMBL" id="PTW45182.1"/>
    </source>
</evidence>
<dbReference type="Proteomes" id="UP000244013">
    <property type="component" value="Unassembled WGS sequence"/>
</dbReference>
<sequence length="80" mass="9095">MCRQKGWDALYTHDLIRIAELAGISIQPMDAIAPKWKVVIQWSRHHMYANGSAVTDRVLDDLYTASLGAEGVLQWLEEKL</sequence>
<protein>
    <recommendedName>
        <fullName evidence="3">HEPN domain-containing protein</fullName>
    </recommendedName>
</protein>
<dbReference type="AlphaFoldDB" id="A0A2T5U104"/>
<evidence type="ECO:0000313" key="2">
    <source>
        <dbReference type="Proteomes" id="UP000244013"/>
    </source>
</evidence>
<dbReference type="EMBL" id="QAYE01000008">
    <property type="protein sequence ID" value="PTW45182.1"/>
    <property type="molecule type" value="Genomic_DNA"/>
</dbReference>
<reference evidence="1 2" key="1">
    <citation type="submission" date="2018-04" db="EMBL/GenBank/DDBJ databases">
        <title>Genomic Encyclopedia of Type Strains, Phase III (KMG-III): the genomes of soil and plant-associated and newly described type strains.</title>
        <authorList>
            <person name="Whitman W."/>
        </authorList>
    </citation>
    <scope>NUCLEOTIDE SEQUENCE [LARGE SCALE GENOMIC DNA]</scope>
    <source>
        <strain evidence="1 2">MA-olki</strain>
    </source>
</reference>
<evidence type="ECO:0008006" key="3">
    <source>
        <dbReference type="Google" id="ProtNLM"/>
    </source>
</evidence>